<dbReference type="Pfam" id="PF00520">
    <property type="entry name" value="Ion_trans"/>
    <property type="match status" value="1"/>
</dbReference>
<keyword evidence="5" id="KW-0406">Ion transport</keyword>
<dbReference type="InterPro" id="IPR014710">
    <property type="entry name" value="RmlC-like_jellyroll"/>
</dbReference>
<dbReference type="PRINTS" id="PR01463">
    <property type="entry name" value="EAGCHANLFMLY"/>
</dbReference>
<dbReference type="InterPro" id="IPR000595">
    <property type="entry name" value="cNMP-bd_dom"/>
</dbReference>
<keyword evidence="2" id="KW-0813">Transport</keyword>
<dbReference type="CDD" id="cd00038">
    <property type="entry name" value="CAP_ED"/>
    <property type="match status" value="1"/>
</dbReference>
<feature type="transmembrane region" description="Helical" evidence="8">
    <location>
        <begin position="256"/>
        <end position="278"/>
    </location>
</feature>
<protein>
    <recommendedName>
        <fullName evidence="9">Cyclic nucleotide-binding domain-containing protein</fullName>
    </recommendedName>
</protein>
<dbReference type="PANTHER" id="PTHR47823">
    <property type="entry name" value="ION_TRANS DOMAIN-CONTAINING PROTEIN"/>
    <property type="match status" value="1"/>
</dbReference>
<keyword evidence="7" id="KW-0407">Ion channel</keyword>
<dbReference type="InterPro" id="IPR018490">
    <property type="entry name" value="cNMP-bd_dom_sf"/>
</dbReference>
<dbReference type="GO" id="GO:0005249">
    <property type="term" value="F:voltage-gated potassium channel activity"/>
    <property type="evidence" value="ECO:0007669"/>
    <property type="project" value="InterPro"/>
</dbReference>
<dbReference type="Pfam" id="PF00027">
    <property type="entry name" value="cNMP_binding"/>
    <property type="match status" value="1"/>
</dbReference>
<dbReference type="Gene3D" id="2.60.120.10">
    <property type="entry name" value="Jelly Rolls"/>
    <property type="match status" value="1"/>
</dbReference>
<organism evidence="10 11">
    <name type="scientific">Stentor coeruleus</name>
    <dbReference type="NCBI Taxonomy" id="5963"/>
    <lineage>
        <taxon>Eukaryota</taxon>
        <taxon>Sar</taxon>
        <taxon>Alveolata</taxon>
        <taxon>Ciliophora</taxon>
        <taxon>Postciliodesmatophora</taxon>
        <taxon>Heterotrichea</taxon>
        <taxon>Heterotrichida</taxon>
        <taxon>Stentoridae</taxon>
        <taxon>Stentor</taxon>
    </lineage>
</organism>
<keyword evidence="4 8" id="KW-1133">Transmembrane helix</keyword>
<dbReference type="Proteomes" id="UP000187209">
    <property type="component" value="Unassembled WGS sequence"/>
</dbReference>
<evidence type="ECO:0000256" key="7">
    <source>
        <dbReference type="ARBA" id="ARBA00023303"/>
    </source>
</evidence>
<evidence type="ECO:0000256" key="5">
    <source>
        <dbReference type="ARBA" id="ARBA00023065"/>
    </source>
</evidence>
<keyword evidence="3 8" id="KW-0812">Transmembrane</keyword>
<feature type="domain" description="Cyclic nucleotide-binding" evidence="9">
    <location>
        <begin position="434"/>
        <end position="531"/>
    </location>
</feature>
<comment type="subcellular location">
    <subcellularLocation>
        <location evidence="1">Membrane</location>
        <topology evidence="1">Multi-pass membrane protein</topology>
    </subcellularLocation>
</comment>
<name>A0A1R2ASF4_9CILI</name>
<dbReference type="FunFam" id="1.10.287.70:FF:000123">
    <property type="entry name" value="Potassium channel KAT3"/>
    <property type="match status" value="1"/>
</dbReference>
<proteinExistence type="predicted"/>
<evidence type="ECO:0000256" key="2">
    <source>
        <dbReference type="ARBA" id="ARBA00022448"/>
    </source>
</evidence>
<feature type="transmembrane region" description="Helical" evidence="8">
    <location>
        <begin position="145"/>
        <end position="163"/>
    </location>
</feature>
<dbReference type="AlphaFoldDB" id="A0A1R2ASF4"/>
<feature type="transmembrane region" description="Helical" evidence="8">
    <location>
        <begin position="107"/>
        <end position="125"/>
    </location>
</feature>
<evidence type="ECO:0000313" key="11">
    <source>
        <dbReference type="Proteomes" id="UP000187209"/>
    </source>
</evidence>
<dbReference type="Gene3D" id="1.10.287.70">
    <property type="match status" value="1"/>
</dbReference>
<evidence type="ECO:0000256" key="6">
    <source>
        <dbReference type="ARBA" id="ARBA00023136"/>
    </source>
</evidence>
<accession>A0A1R2ASF4</accession>
<feature type="transmembrane region" description="Helical" evidence="8">
    <location>
        <begin position="333"/>
        <end position="355"/>
    </location>
</feature>
<evidence type="ECO:0000313" key="10">
    <source>
        <dbReference type="EMBL" id="OMJ67461.1"/>
    </source>
</evidence>
<keyword evidence="11" id="KW-1185">Reference proteome</keyword>
<evidence type="ECO:0000256" key="8">
    <source>
        <dbReference type="SAM" id="Phobius"/>
    </source>
</evidence>
<dbReference type="PANTHER" id="PTHR47823:SF9">
    <property type="entry name" value="CHROMOSOME UNDETERMINED SCAFFOLD_10, WHOLE GENOME SHOTGUN SEQUENCE"/>
    <property type="match status" value="1"/>
</dbReference>
<dbReference type="InterPro" id="IPR003938">
    <property type="entry name" value="K_chnl_volt-dep_EAG/ELK/ERG"/>
</dbReference>
<reference evidence="10 11" key="1">
    <citation type="submission" date="2016-11" db="EMBL/GenBank/DDBJ databases">
        <title>The macronuclear genome of Stentor coeruleus: a giant cell with tiny introns.</title>
        <authorList>
            <person name="Slabodnick M."/>
            <person name="Ruby J.G."/>
            <person name="Reiff S.B."/>
            <person name="Swart E.C."/>
            <person name="Gosai S."/>
            <person name="Prabakaran S."/>
            <person name="Witkowska E."/>
            <person name="Larue G.E."/>
            <person name="Fisher S."/>
            <person name="Freeman R.M."/>
            <person name="Gunawardena J."/>
            <person name="Chu W."/>
            <person name="Stover N.A."/>
            <person name="Gregory B.D."/>
            <person name="Nowacki M."/>
            <person name="Derisi J."/>
            <person name="Roy S.W."/>
            <person name="Marshall W.F."/>
            <person name="Sood P."/>
        </authorList>
    </citation>
    <scope>NUCLEOTIDE SEQUENCE [LARGE SCALE GENOMIC DNA]</scope>
    <source>
        <strain evidence="10">WM001</strain>
    </source>
</reference>
<keyword evidence="6 8" id="KW-0472">Membrane</keyword>
<dbReference type="SUPFAM" id="SSF51206">
    <property type="entry name" value="cAMP-binding domain-like"/>
    <property type="match status" value="1"/>
</dbReference>
<dbReference type="PRINTS" id="PR00169">
    <property type="entry name" value="KCHANNEL"/>
</dbReference>
<dbReference type="EMBL" id="MPUH01001494">
    <property type="protein sequence ID" value="OMJ67461.1"/>
    <property type="molecule type" value="Genomic_DNA"/>
</dbReference>
<gene>
    <name evidence="10" type="ORF">SteCoe_35376</name>
</gene>
<evidence type="ECO:0000256" key="1">
    <source>
        <dbReference type="ARBA" id="ARBA00004141"/>
    </source>
</evidence>
<dbReference type="SUPFAM" id="SSF81324">
    <property type="entry name" value="Voltage-gated potassium channels"/>
    <property type="match status" value="1"/>
</dbReference>
<comment type="caution">
    <text evidence="10">The sequence shown here is derived from an EMBL/GenBank/DDBJ whole genome shotgun (WGS) entry which is preliminary data.</text>
</comment>
<evidence type="ECO:0000259" key="9">
    <source>
        <dbReference type="PROSITE" id="PS50042"/>
    </source>
</evidence>
<dbReference type="InterPro" id="IPR005821">
    <property type="entry name" value="Ion_trans_dom"/>
</dbReference>
<dbReference type="PROSITE" id="PS50042">
    <property type="entry name" value="CNMP_BINDING_3"/>
    <property type="match status" value="1"/>
</dbReference>
<sequence length="593" mass="68928">MIRASTSIPKTPAISLDNAQGTLFEDNNLIRKNSEKYKEIWQRSYRKIKTNLRLMKMFSRVATGNDIGDEFDITKRFNSIGDSLFLSKSEENFDKPSNFIIDPHGKLYLFWLSLMSVLLLYIAIVDPFMSAFIDLDDDKSQSVDIIVDLMFMLDFLVNLNLAFDSEDGVVVRDRKEIFFRYLKGWMIMDACSSVPLGIINAAHGSKSSANGLIKLVRLRNLPKLLKLGKLLKMLNHFLMLEDIDYMLNKHHKLFRFLKVVLSVFLCIHIVACLFYTMAKLEDFGPTTWVARYKIQDQSIGEQYQTCLYWTITTLATIGYGDIVPLTYSEKLLAMIWMIIGVYVISYSVGSLTSFYSELELKESIMHSRILMAEDFASKVGISKQILYKLKRTIRVLPINTGKREIEKFLQSIPVRLRYEIALDMYEKSILKFPFFCSKSRAFVADIALRLDLVIFESGNTMWYENEAAEGIYFIIEGKIKYKCKGIIFSIMHDGQYFGDIEIIYETERKYQAECSEFTKLLKMKMQVIDMIKNQYPYVWEEMKSTCKIRAKKLTENLAEMMIVKKINDSGELKNITLHDYKHEAEETFEILKI</sequence>
<evidence type="ECO:0000256" key="3">
    <source>
        <dbReference type="ARBA" id="ARBA00022692"/>
    </source>
</evidence>
<dbReference type="GO" id="GO:0016020">
    <property type="term" value="C:membrane"/>
    <property type="evidence" value="ECO:0007669"/>
    <property type="project" value="UniProtKB-SubCell"/>
</dbReference>
<evidence type="ECO:0000256" key="4">
    <source>
        <dbReference type="ARBA" id="ARBA00022989"/>
    </source>
</evidence>
<dbReference type="OrthoDB" id="422349at2759"/>